<dbReference type="PANTHER" id="PTHR43157">
    <property type="entry name" value="PHOSPHATIDYLINOSITOL-GLYCAN BIOSYNTHESIS CLASS F PROTEIN-RELATED"/>
    <property type="match status" value="1"/>
</dbReference>
<evidence type="ECO:0000256" key="2">
    <source>
        <dbReference type="SAM" id="MobiDB-lite"/>
    </source>
</evidence>
<reference evidence="3" key="1">
    <citation type="submission" date="2020-11" db="EMBL/GenBank/DDBJ databases">
        <authorList>
            <person name="Tran Van P."/>
        </authorList>
    </citation>
    <scope>NUCLEOTIDE SEQUENCE</scope>
</reference>
<accession>A0A7R9NZX1</accession>
<sequence>MVIVSRNIHVIGEGRVGNQINLCRDRGLNPGPSAQKSDTLPLDHQVTPNSIVNCYPSLRLRGNWLMSGRRHRCVQTRVGRGRRKVDESVLATLVAGEQKDVLATLVAVEQKDVLATLVAVEQKDVLATLVAVEQKDVLATLVAVERKDVPATLCRGGTEGCSGNVSRGGTEGCSGNVSRGRTEGCSGNVSRGGRDYSGGNTYSGTTRADGKVVIVTGANTGVGKETVRELATRGAHVIMACRDMARCEKVLSYLTSQQDSASVWTTLKCILNLVVPKIGMADFIVTSDTSLSASTIRPNPTRSILFGPSQDCKSEKGQKQVWPSSAILNLSQEGLRPQPRFLVMSRVEDNECLKRVKVEPHRFLNVCKGVVTCYDLDCVSIEDICMELAYKHARKEYAYSQAPVFQTSYSQIVSQNMNCPNCHCAVNFAKTSTRPVPLVSTRYILSDNTPTKLAPRLLQEAKPQQRLSPPPVPPRSPPRPALGNTIEPSSGPKIKCGRYQATQSRLWNSGGWDERRYRAAKASTTGALRKDQRGIADKITVKKASRAFAKSSRKDPPNLSIQNNSKPLLKRKETHFRPTDNPMLRGYDVYRTDKPFLDRATGGVVILARSNIYHKHINIVSDLQVIAHGYPNGCLNVLTGINSASLPYLVNPILLTLILRLGILLRRSSRQQGLPSLNPRQIRATVQFPSGTRSVGWLFLTVEKPYDSFIDVLLRII</sequence>
<dbReference type="Gene3D" id="3.40.50.720">
    <property type="entry name" value="NAD(P)-binding Rossmann-like Domain"/>
    <property type="match status" value="1"/>
</dbReference>
<dbReference type="Pfam" id="PF00106">
    <property type="entry name" value="adh_short"/>
    <property type="match status" value="1"/>
</dbReference>
<feature type="compositionally biased region" description="Pro residues" evidence="2">
    <location>
        <begin position="468"/>
        <end position="480"/>
    </location>
</feature>
<dbReference type="EMBL" id="OE006175">
    <property type="protein sequence ID" value="CAD7462501.1"/>
    <property type="molecule type" value="Genomic_DNA"/>
</dbReference>
<evidence type="ECO:0000256" key="1">
    <source>
        <dbReference type="ARBA" id="ARBA00023002"/>
    </source>
</evidence>
<keyword evidence="1" id="KW-0560">Oxidoreductase</keyword>
<dbReference type="SUPFAM" id="SSF51735">
    <property type="entry name" value="NAD(P)-binding Rossmann-fold domains"/>
    <property type="match status" value="1"/>
</dbReference>
<dbReference type="PANTHER" id="PTHR43157:SF31">
    <property type="entry name" value="PHOSPHATIDYLINOSITOL-GLYCAN BIOSYNTHESIS CLASS F PROTEIN"/>
    <property type="match status" value="1"/>
</dbReference>
<feature type="region of interest" description="Disordered" evidence="2">
    <location>
        <begin position="461"/>
        <end position="494"/>
    </location>
</feature>
<dbReference type="AlphaFoldDB" id="A0A7R9NZX1"/>
<dbReference type="InterPro" id="IPR002347">
    <property type="entry name" value="SDR_fam"/>
</dbReference>
<proteinExistence type="predicted"/>
<evidence type="ECO:0000313" key="3">
    <source>
        <dbReference type="EMBL" id="CAD7462501.1"/>
    </source>
</evidence>
<dbReference type="InterPro" id="IPR036291">
    <property type="entry name" value="NAD(P)-bd_dom_sf"/>
</dbReference>
<name>A0A7R9NZX1_9NEOP</name>
<gene>
    <name evidence="3" type="ORF">TTEB3V08_LOCUS10392</name>
</gene>
<organism evidence="3">
    <name type="scientific">Timema tahoe</name>
    <dbReference type="NCBI Taxonomy" id="61484"/>
    <lineage>
        <taxon>Eukaryota</taxon>
        <taxon>Metazoa</taxon>
        <taxon>Ecdysozoa</taxon>
        <taxon>Arthropoda</taxon>
        <taxon>Hexapoda</taxon>
        <taxon>Insecta</taxon>
        <taxon>Pterygota</taxon>
        <taxon>Neoptera</taxon>
        <taxon>Polyneoptera</taxon>
        <taxon>Phasmatodea</taxon>
        <taxon>Timematodea</taxon>
        <taxon>Timematoidea</taxon>
        <taxon>Timematidae</taxon>
        <taxon>Timema</taxon>
    </lineage>
</organism>
<dbReference type="GO" id="GO:0016491">
    <property type="term" value="F:oxidoreductase activity"/>
    <property type="evidence" value="ECO:0007669"/>
    <property type="project" value="UniProtKB-KW"/>
</dbReference>
<protein>
    <submittedName>
        <fullName evidence="3">Uncharacterized protein</fullName>
    </submittedName>
</protein>